<proteinExistence type="predicted"/>
<evidence type="ECO:0008006" key="3">
    <source>
        <dbReference type="Google" id="ProtNLM"/>
    </source>
</evidence>
<evidence type="ECO:0000313" key="2">
    <source>
        <dbReference type="Proteomes" id="UP001500121"/>
    </source>
</evidence>
<organism evidence="1 2">
    <name type="scientific">Amnibacterium soli</name>
    <dbReference type="NCBI Taxonomy" id="1282736"/>
    <lineage>
        <taxon>Bacteria</taxon>
        <taxon>Bacillati</taxon>
        <taxon>Actinomycetota</taxon>
        <taxon>Actinomycetes</taxon>
        <taxon>Micrococcales</taxon>
        <taxon>Microbacteriaceae</taxon>
        <taxon>Amnibacterium</taxon>
    </lineage>
</organism>
<dbReference type="Proteomes" id="UP001500121">
    <property type="component" value="Unassembled WGS sequence"/>
</dbReference>
<protein>
    <recommendedName>
        <fullName evidence="3">TIR domain-containing protein</fullName>
    </recommendedName>
</protein>
<comment type="caution">
    <text evidence="1">The sequence shown here is derived from an EMBL/GenBank/DDBJ whole genome shotgun (WGS) entry which is preliminary data.</text>
</comment>
<dbReference type="Gene3D" id="3.40.50.10140">
    <property type="entry name" value="Toll/interleukin-1 receptor homology (TIR) domain"/>
    <property type="match status" value="1"/>
</dbReference>
<dbReference type="EMBL" id="BAABLP010000001">
    <property type="protein sequence ID" value="GAA4738072.1"/>
    <property type="molecule type" value="Genomic_DNA"/>
</dbReference>
<keyword evidence="2" id="KW-1185">Reference proteome</keyword>
<gene>
    <name evidence="1" type="ORF">GCM10025783_05740</name>
</gene>
<accession>A0ABP8YU97</accession>
<reference evidence="2" key="1">
    <citation type="journal article" date="2019" name="Int. J. Syst. Evol. Microbiol.">
        <title>The Global Catalogue of Microorganisms (GCM) 10K type strain sequencing project: providing services to taxonomists for standard genome sequencing and annotation.</title>
        <authorList>
            <consortium name="The Broad Institute Genomics Platform"/>
            <consortium name="The Broad Institute Genome Sequencing Center for Infectious Disease"/>
            <person name="Wu L."/>
            <person name="Ma J."/>
        </authorList>
    </citation>
    <scope>NUCLEOTIDE SEQUENCE [LARGE SCALE GENOMIC DNA]</scope>
    <source>
        <strain evidence="2">JCM 19015</strain>
    </source>
</reference>
<dbReference type="InterPro" id="IPR035897">
    <property type="entry name" value="Toll_tir_struct_dom_sf"/>
</dbReference>
<dbReference type="RefSeq" id="WP_345479426.1">
    <property type="nucleotide sequence ID" value="NZ_BAABLP010000001.1"/>
</dbReference>
<name>A0ABP8YU97_9MICO</name>
<evidence type="ECO:0000313" key="1">
    <source>
        <dbReference type="EMBL" id="GAA4738072.1"/>
    </source>
</evidence>
<sequence>MPVPPPILDVFVVWHPDERGGEQVLTGLQQHFHSSAFSGLAGGAVEVYGRSAAWDDRGAPRPIDVGTQPAQTEVVVIVEGTELARAVDTEPAWAGYIRSALAVRDRGGAVLVLRKADYRGGGGVLHELVDGMQALTGASWTDAAVLGREVSQAITQHVAGRGQITVFVSHTKTASLLEDSTFDGQPLFAKVRTAIAETHLGSFFDAQDIQAGDDWVRVLNEAAAESALLMVRTDRYAGREWTQREVFEAKRHDVPIVAMLALRGGEERGSFLMDHVPSVVCDPVNPDAGIAAALNRLVDEALKRALWQRQRVYLEAQGFDWLPVHAPEPVTLGPWLQEHRVTSPDDRHVWILHPDPPLGPREREVVTELCAIAGYEDATVDVLTPRTFANRGGRLPR</sequence>